<reference evidence="10 11" key="1">
    <citation type="submission" date="2018-08" db="EMBL/GenBank/DDBJ databases">
        <title>Lysobacter sp. zong2l5, whole genome shotgun sequence.</title>
        <authorList>
            <person name="Zhang X."/>
            <person name="Feng G."/>
            <person name="Zhu H."/>
        </authorList>
    </citation>
    <scope>NUCLEOTIDE SEQUENCE [LARGE SCALE GENOMIC DNA]</scope>
    <source>
        <strain evidence="11">zong2l5</strain>
    </source>
</reference>
<evidence type="ECO:0000256" key="3">
    <source>
        <dbReference type="ARBA" id="ARBA00022558"/>
    </source>
</evidence>
<organism evidence="10 11">
    <name type="scientific">Lysobacter silvisoli</name>
    <dbReference type="NCBI Taxonomy" id="2293254"/>
    <lineage>
        <taxon>Bacteria</taxon>
        <taxon>Pseudomonadati</taxon>
        <taxon>Pseudomonadota</taxon>
        <taxon>Gammaproteobacteria</taxon>
        <taxon>Lysobacterales</taxon>
        <taxon>Lysobacteraceae</taxon>
        <taxon>Lysobacter</taxon>
    </lineage>
</organism>
<protein>
    <submittedName>
        <fullName evidence="10">Pilus assembly protein PilC</fullName>
    </submittedName>
</protein>
<evidence type="ECO:0000259" key="9">
    <source>
        <dbReference type="Pfam" id="PF05567"/>
    </source>
</evidence>
<dbReference type="Proteomes" id="UP000264492">
    <property type="component" value="Unassembled WGS sequence"/>
</dbReference>
<keyword evidence="4" id="KW-0479">Metal-binding</keyword>
<gene>
    <name evidence="10" type="ORF">DX914_09225</name>
</gene>
<evidence type="ECO:0000313" key="10">
    <source>
        <dbReference type="EMBL" id="RDZ29249.1"/>
    </source>
</evidence>
<comment type="similarity">
    <text evidence="2">Belongs to the PilY1 family.</text>
</comment>
<evidence type="ECO:0000256" key="5">
    <source>
        <dbReference type="ARBA" id="ARBA00022837"/>
    </source>
</evidence>
<name>A0A371K5N7_9GAMM</name>
<feature type="signal peptide" evidence="8">
    <location>
        <begin position="1"/>
        <end position="28"/>
    </location>
</feature>
<comment type="subcellular location">
    <subcellularLocation>
        <location evidence="1">Fimbrium</location>
    </subcellularLocation>
</comment>
<feature type="region of interest" description="Disordered" evidence="7">
    <location>
        <begin position="1516"/>
        <end position="1544"/>
    </location>
</feature>
<keyword evidence="6" id="KW-0281">Fimbrium</keyword>
<comment type="caution">
    <text evidence="10">The sequence shown here is derived from an EMBL/GenBank/DDBJ whole genome shotgun (WGS) entry which is preliminary data.</text>
</comment>
<dbReference type="EMBL" id="QTSU01000001">
    <property type="protein sequence ID" value="RDZ29249.1"/>
    <property type="molecule type" value="Genomic_DNA"/>
</dbReference>
<evidence type="ECO:0000256" key="2">
    <source>
        <dbReference type="ARBA" id="ARBA00008387"/>
    </source>
</evidence>
<keyword evidence="8" id="KW-0732">Signal</keyword>
<evidence type="ECO:0000313" key="11">
    <source>
        <dbReference type="Proteomes" id="UP000264492"/>
    </source>
</evidence>
<keyword evidence="3" id="KW-1029">Fimbrium biogenesis</keyword>
<dbReference type="SUPFAM" id="SSF50998">
    <property type="entry name" value="Quinoprotein alcohol dehydrogenase-like"/>
    <property type="match status" value="1"/>
</dbReference>
<evidence type="ECO:0000256" key="7">
    <source>
        <dbReference type="SAM" id="MobiDB-lite"/>
    </source>
</evidence>
<dbReference type="Pfam" id="PF05567">
    <property type="entry name" value="T4P_PilY1"/>
    <property type="match status" value="1"/>
</dbReference>
<feature type="domain" description="PilY1 beta-propeller" evidence="9">
    <location>
        <begin position="1032"/>
        <end position="1394"/>
    </location>
</feature>
<evidence type="ECO:0000256" key="4">
    <source>
        <dbReference type="ARBA" id="ARBA00022723"/>
    </source>
</evidence>
<accession>A0A371K5N7</accession>
<feature type="chain" id="PRO_5016572030" evidence="8">
    <location>
        <begin position="29"/>
        <end position="1569"/>
    </location>
</feature>
<keyword evidence="11" id="KW-1185">Reference proteome</keyword>
<sequence length="1569" mass="163197">MSPWTLCRVAAVLLLGVVLLDRSQPGAAAVGDYTLADQPLYLGGNAPPLMMLVASRDEQLFDKAYTDYTDISGDGVVDNTYNNRIDYEGYFDPFLCYVYASGVFKAKPERNTDHKCGGSAWSGNFLNWITMSRLDVLRYVLYGGMRTTDTATDTVLERAHIPSDMHAWSKIYTGDDLQQYVGIAASGKSMTFCNVSLDAASAPLMRVAQGRFPSWGVTEFTQCIAQTGASGVSEGNGDRPTTITDFTVRVRVCDPALASDASRESFCQRYGTSFKPVGLLQEFGESGRLRFGLVSGSYSAPRAGGVLRKNIGRFAGNGSNPAACAVGDEVRLSDGTFCNQAAGNEGIVNTLNRFRLVAWNGSNTAWNGTSWAGDCGGWGATNRTDIGSSTITDPGSGYACTPWGNPIGEMYAEALRYLAGQTTATAAFVANPGNDISGGPRPAWRDPYGAAAPASQYGGGNPYCADCSVMILSSGTNTYDGNAVPAVPGLQAAAAATDALGSDEGINGKRYFVGFGAQAPNDASMTGNLAYSHRFVCSSTLINNLSYVRGICDDTPNREGSYLIGGLAKAASSTDLRPGLPGKPATVKVDVTTYAVALADSLPKIEIKAGGGTLSLTPYCVAYPDASYEKTCQLGDTLAGAQPAANGVTYGRDVAADGSAGSFMFSWDGAPEGESNDRDFVYMLTYCVGAACNADTNAAFDGADICWGSASAACSGSNNRPIVGANEVLVRTELIGVSSGDPLYVGFGVFGGNRDGTYRAVYRPPPPNAGSAPPCNGCAAGAGFNLLTNATPNGTNYRMTGPVNNAWRQPSVERFAVTGAASGSLPSPLWYAAKYGAADANGDGRPDWDTDGDGQPDNYLMARNPAKLKSQLRALIGKALGSAPTSGGSSSGARLATGSSFTLQSSFRVPDNSADWTGDLAAYELNADGTRGPQRWSAATRLAGRSAGSRNIRTTMASTVLGGNGSVHTMVAAREFTASNLAGYAPASTARARLGLGLLDELWLKGQSDANLVDYLRGGLNAAPFRVRSALLGDIVNSSVEIVSAGDDYGYGAWDGAASPAWKSALGKSYKAFLQGKNANKTTAYAGANDGMLHAFDATAAGGGERFAYIPSTARERMGQLANPNYRHAYTMDGEIVSADVPAAADGNWRTLLVAGAGAGGRSVSALDVTDPDRFGDASVLWELRGTDGSHAVLDDLGHVFGRPLIVPVSGPSGPRWIALFGNGANSYAGAPVLFAVDANTGEVLARLKPAASAYAQRNGLINLVALARYNSDGLVDTVYGGDLQGNLWKFDLSAANAASWNIALGGQPLFSAKDANGNAQPITGGLDVASGPGGGVAVYFGTGRYFASGDESLPANPPVQSLYAVYDRCAAADCTARIAGRASLGEQALQAQTADAAGNSSRSVSQVSSGNDGWFLDLKVGATGNGERFIGVPRLQSGKVFFTSFEVQGDDCKPGVRNWRYGLDMYSGAGAFDGLRKPGGDAACPSGGCGAYSGADDTGAPDRSTDIYLLKPPPQPRECATGSTDPACQGTPGAGPTDPNQIPRCQLTLEGQVYMDRPCGRQSWRQVR</sequence>
<dbReference type="InterPro" id="IPR008707">
    <property type="entry name" value="B-propeller_PilY1"/>
</dbReference>
<evidence type="ECO:0000256" key="1">
    <source>
        <dbReference type="ARBA" id="ARBA00004561"/>
    </source>
</evidence>
<evidence type="ECO:0000256" key="6">
    <source>
        <dbReference type="ARBA" id="ARBA00023263"/>
    </source>
</evidence>
<proteinExistence type="inferred from homology"/>
<dbReference type="InterPro" id="IPR011047">
    <property type="entry name" value="Quinoprotein_ADH-like_sf"/>
</dbReference>
<evidence type="ECO:0000256" key="8">
    <source>
        <dbReference type="SAM" id="SignalP"/>
    </source>
</evidence>
<dbReference type="GO" id="GO:0009289">
    <property type="term" value="C:pilus"/>
    <property type="evidence" value="ECO:0007669"/>
    <property type="project" value="UniProtKB-SubCell"/>
</dbReference>
<dbReference type="RefSeq" id="WP_115858686.1">
    <property type="nucleotide sequence ID" value="NZ_QTSU01000001.1"/>
</dbReference>
<dbReference type="GO" id="GO:0046872">
    <property type="term" value="F:metal ion binding"/>
    <property type="evidence" value="ECO:0007669"/>
    <property type="project" value="UniProtKB-KW"/>
</dbReference>
<dbReference type="OrthoDB" id="7156875at2"/>
<keyword evidence="5" id="KW-0106">Calcium</keyword>